<accession>A0A7S2YSE7</accession>
<proteinExistence type="predicted"/>
<protein>
    <submittedName>
        <fullName evidence="1">Uncharacterized protein</fullName>
    </submittedName>
</protein>
<dbReference type="EMBL" id="HBHT01038618">
    <property type="protein sequence ID" value="CAD9992596.1"/>
    <property type="molecule type" value="Transcribed_RNA"/>
</dbReference>
<name>A0A7S2YSE7_9STRA</name>
<organism evidence="1">
    <name type="scientific">Entomoneis paludosa</name>
    <dbReference type="NCBI Taxonomy" id="265537"/>
    <lineage>
        <taxon>Eukaryota</taxon>
        <taxon>Sar</taxon>
        <taxon>Stramenopiles</taxon>
        <taxon>Ochrophyta</taxon>
        <taxon>Bacillariophyta</taxon>
        <taxon>Bacillariophyceae</taxon>
        <taxon>Bacillariophycidae</taxon>
        <taxon>Entomoneidaceae</taxon>
        <taxon>Entomoneis</taxon>
    </lineage>
</organism>
<dbReference type="AlphaFoldDB" id="A0A7S2YSE7"/>
<sequence>MNNNGSNSKTTPTSGPLFRSMAMIEPEPHFNFDQAPIKMLPQPTMATESAVSSPPLQLSDNWRNPQLTPIGLYYPLGNAQTRFSLGDLNQVLETLRHVFFKLSLHTKYHNSPISAECQSMDQVTFEVVLFASRDHDDQVILEVSKRDGDSHLYQRYARQILSAVEGEPADNMINSPSGWNANSFAQADNISRIGLCTDESINEALESVWNMLSTDRYDARKLALECLTHMTDPNKSGWSTAKAFAERLLHPNGLIQEQLSKFVLDYASRDISGMSDSLFDMNGMDDLEDSKSFETYMEADFGYLGLMTLSQTLQIAAVAKTLDVKSFLDMYSMDLVGSIMQKVDDVQQRPHHAYFAVQSLAALCDCVPTLRCRIKGAHVQEAQLVGESSHLALATISEKLLVSLQA</sequence>
<evidence type="ECO:0000313" key="1">
    <source>
        <dbReference type="EMBL" id="CAD9992596.1"/>
    </source>
</evidence>
<gene>
    <name evidence="1" type="ORF">APAL1065_LOCUS25956</name>
</gene>
<reference evidence="1" key="1">
    <citation type="submission" date="2021-01" db="EMBL/GenBank/DDBJ databases">
        <authorList>
            <person name="Corre E."/>
            <person name="Pelletier E."/>
            <person name="Niang G."/>
            <person name="Scheremetjew M."/>
            <person name="Finn R."/>
            <person name="Kale V."/>
            <person name="Holt S."/>
            <person name="Cochrane G."/>
            <person name="Meng A."/>
            <person name="Brown T."/>
            <person name="Cohen L."/>
        </authorList>
    </citation>
    <scope>NUCLEOTIDE SEQUENCE</scope>
    <source>
        <strain evidence="1">CCMP125</strain>
    </source>
</reference>